<protein>
    <recommendedName>
        <fullName evidence="7">Mediator of RNA polymerase II transcription subunit 31</fullName>
    </recommendedName>
</protein>
<comment type="subunit">
    <text evidence="7">Component of the Mediator complex.</text>
</comment>
<comment type="similarity">
    <text evidence="2 7">Belongs to the Mediator complex subunit 31 family.</text>
</comment>
<dbReference type="PANTHER" id="PTHR13186">
    <property type="entry name" value="MEDIATOR OF RNA POLYMERASE II TRANSCRIPTION SUBUNIT 31"/>
    <property type="match status" value="1"/>
</dbReference>
<keyword evidence="3 7" id="KW-0805">Transcription regulation</keyword>
<evidence type="ECO:0000313" key="9">
    <source>
        <dbReference type="Proteomes" id="UP000593567"/>
    </source>
</evidence>
<dbReference type="EMBL" id="VXIV02001125">
    <property type="protein sequence ID" value="KAF6034222.1"/>
    <property type="molecule type" value="Genomic_DNA"/>
</dbReference>
<evidence type="ECO:0000256" key="3">
    <source>
        <dbReference type="ARBA" id="ARBA00023015"/>
    </source>
</evidence>
<gene>
    <name evidence="8" type="ORF">EB796_007464</name>
</gene>
<comment type="caution">
    <text evidence="8">The sequence shown here is derived from an EMBL/GenBank/DDBJ whole genome shotgun (WGS) entry which is preliminary data.</text>
</comment>
<evidence type="ECO:0000256" key="7">
    <source>
        <dbReference type="RuleBase" id="RU364129"/>
    </source>
</evidence>
<keyword evidence="6 7" id="KW-0539">Nucleus</keyword>
<dbReference type="Pfam" id="PF05669">
    <property type="entry name" value="Med31"/>
    <property type="match status" value="1"/>
</dbReference>
<evidence type="ECO:0000313" key="8">
    <source>
        <dbReference type="EMBL" id="KAF6034222.1"/>
    </source>
</evidence>
<proteinExistence type="inferred from homology"/>
<name>A0A7J7K6H8_BUGNE</name>
<keyword evidence="4 7" id="KW-0010">Activator</keyword>
<accession>A0A7J7K6H8</accession>
<dbReference type="InterPro" id="IPR008831">
    <property type="entry name" value="Mediator_Med31"/>
</dbReference>
<reference evidence="8" key="1">
    <citation type="submission" date="2020-06" db="EMBL/GenBank/DDBJ databases">
        <title>Draft genome of Bugula neritina, a colonial animal packing powerful symbionts and potential medicines.</title>
        <authorList>
            <person name="Rayko M."/>
        </authorList>
    </citation>
    <scope>NUCLEOTIDE SEQUENCE [LARGE SCALE GENOMIC DNA]</scope>
    <source>
        <strain evidence="8">Kwan_BN1</strain>
    </source>
</reference>
<dbReference type="GO" id="GO:0003712">
    <property type="term" value="F:transcription coregulator activity"/>
    <property type="evidence" value="ECO:0007669"/>
    <property type="project" value="InterPro"/>
</dbReference>
<dbReference type="GO" id="GO:0006355">
    <property type="term" value="P:regulation of DNA-templated transcription"/>
    <property type="evidence" value="ECO:0007669"/>
    <property type="project" value="InterPro"/>
</dbReference>
<evidence type="ECO:0000256" key="4">
    <source>
        <dbReference type="ARBA" id="ARBA00023159"/>
    </source>
</evidence>
<dbReference type="AlphaFoldDB" id="A0A7J7K6H8"/>
<comment type="subcellular location">
    <subcellularLocation>
        <location evidence="1 7">Nucleus</location>
    </subcellularLocation>
</comment>
<evidence type="ECO:0000256" key="5">
    <source>
        <dbReference type="ARBA" id="ARBA00023163"/>
    </source>
</evidence>
<sequence length="80" mass="9110">MASWQTQSSSGASHPRLTVTNIEKKAEEKLRFQIELEFVQSLANPHYLNFLAQRGTFKDSKFSTIFIIYSTGKNLNMPSV</sequence>
<evidence type="ECO:0000256" key="6">
    <source>
        <dbReference type="ARBA" id="ARBA00023242"/>
    </source>
</evidence>
<dbReference type="OrthoDB" id="10257739at2759"/>
<dbReference type="Proteomes" id="UP000593567">
    <property type="component" value="Unassembled WGS sequence"/>
</dbReference>
<evidence type="ECO:0000256" key="2">
    <source>
        <dbReference type="ARBA" id="ARBA00006378"/>
    </source>
</evidence>
<evidence type="ECO:0000256" key="1">
    <source>
        <dbReference type="ARBA" id="ARBA00004123"/>
    </source>
</evidence>
<keyword evidence="5 7" id="KW-0804">Transcription</keyword>
<dbReference type="GO" id="GO:0016592">
    <property type="term" value="C:mediator complex"/>
    <property type="evidence" value="ECO:0007669"/>
    <property type="project" value="InterPro"/>
</dbReference>
<dbReference type="InterPro" id="IPR038089">
    <property type="entry name" value="Med31_sf"/>
</dbReference>
<organism evidence="8 9">
    <name type="scientific">Bugula neritina</name>
    <name type="common">Brown bryozoan</name>
    <name type="synonym">Sertularia neritina</name>
    <dbReference type="NCBI Taxonomy" id="10212"/>
    <lineage>
        <taxon>Eukaryota</taxon>
        <taxon>Metazoa</taxon>
        <taxon>Spiralia</taxon>
        <taxon>Lophotrochozoa</taxon>
        <taxon>Bryozoa</taxon>
        <taxon>Gymnolaemata</taxon>
        <taxon>Cheilostomatida</taxon>
        <taxon>Flustrina</taxon>
        <taxon>Buguloidea</taxon>
        <taxon>Bugulidae</taxon>
        <taxon>Bugula</taxon>
    </lineage>
</organism>
<comment type="function">
    <text evidence="7">Component of the Mediator complex, a coactivator involved in the regulated transcription of nearly all RNA polymerase II-dependent genes. Mediator functions as a bridge to convey information from gene-specific regulatory proteins to the basal RNA polymerase II transcription machinery. Mediator is recruited to promoters by direct interactions with regulatory proteins and serves as a scaffold for the assembly of a functional preinitiation complex with RNA polymerase II and the general transcription factors.</text>
</comment>
<keyword evidence="9" id="KW-1185">Reference proteome</keyword>
<dbReference type="Gene3D" id="1.10.10.1340">
    <property type="entry name" value="Mediator of RNA polymerase II, submodule Med31 (Soh1)"/>
    <property type="match status" value="1"/>
</dbReference>